<evidence type="ECO:0000313" key="4">
    <source>
        <dbReference type="Proteomes" id="UP000824232"/>
    </source>
</evidence>
<comment type="caution">
    <text evidence="3">The sequence shown here is derived from an EMBL/GenBank/DDBJ whole genome shotgun (WGS) entry which is preliminary data.</text>
</comment>
<dbReference type="Proteomes" id="UP000824232">
    <property type="component" value="Unassembled WGS sequence"/>
</dbReference>
<gene>
    <name evidence="3" type="ORF">IAB38_06470</name>
</gene>
<protein>
    <submittedName>
        <fullName evidence="3">Uncharacterized protein</fullName>
    </submittedName>
</protein>
<keyword evidence="2" id="KW-1133">Transmembrane helix</keyword>
<sequence>MEKKTNKGLVITIILLLIIIGGLVFYICYDKGIVFSSNDNEKKQEDIKRVDENSDTVDNNNNMSDNNGQDMTTDDIYNQKKCYGTYYGEGYGTYENGISWSEKATYVLNTDGTFTATFGDAGASATQGIYVTIGNTIIFIRSKDTFGPKDQDPYYYAESYVMADDCSYFIKNNGSGAIYKIQSQ</sequence>
<keyword evidence="2" id="KW-0812">Transmembrane</keyword>
<name>A0A9D1J3Q7_9FIRM</name>
<organism evidence="3 4">
    <name type="scientific">Candidatus Onthousia excrementipullorum</name>
    <dbReference type="NCBI Taxonomy" id="2840884"/>
    <lineage>
        <taxon>Bacteria</taxon>
        <taxon>Bacillati</taxon>
        <taxon>Bacillota</taxon>
        <taxon>Bacilli</taxon>
        <taxon>Candidatus Onthousia</taxon>
    </lineage>
</organism>
<reference evidence="3" key="1">
    <citation type="submission" date="2020-10" db="EMBL/GenBank/DDBJ databases">
        <authorList>
            <person name="Gilroy R."/>
        </authorList>
    </citation>
    <scope>NUCLEOTIDE SEQUENCE</scope>
    <source>
        <strain evidence="3">CHK184-20233</strain>
    </source>
</reference>
<reference evidence="3" key="2">
    <citation type="journal article" date="2021" name="PeerJ">
        <title>Extensive microbial diversity within the chicken gut microbiome revealed by metagenomics and culture.</title>
        <authorList>
            <person name="Gilroy R."/>
            <person name="Ravi A."/>
            <person name="Getino M."/>
            <person name="Pursley I."/>
            <person name="Horton D.L."/>
            <person name="Alikhan N.F."/>
            <person name="Baker D."/>
            <person name="Gharbi K."/>
            <person name="Hall N."/>
            <person name="Watson M."/>
            <person name="Adriaenssens E.M."/>
            <person name="Foster-Nyarko E."/>
            <person name="Jarju S."/>
            <person name="Secka A."/>
            <person name="Antonio M."/>
            <person name="Oren A."/>
            <person name="Chaudhuri R.R."/>
            <person name="La Ragione R."/>
            <person name="Hildebrand F."/>
            <person name="Pallen M.J."/>
        </authorList>
    </citation>
    <scope>NUCLEOTIDE SEQUENCE</scope>
    <source>
        <strain evidence="3">CHK184-20233</strain>
    </source>
</reference>
<dbReference type="AlphaFoldDB" id="A0A9D1J3Q7"/>
<evidence type="ECO:0000256" key="2">
    <source>
        <dbReference type="SAM" id="Phobius"/>
    </source>
</evidence>
<feature type="transmembrane region" description="Helical" evidence="2">
    <location>
        <begin position="9"/>
        <end position="27"/>
    </location>
</feature>
<accession>A0A9D1J3Q7</accession>
<evidence type="ECO:0000256" key="1">
    <source>
        <dbReference type="SAM" id="MobiDB-lite"/>
    </source>
</evidence>
<feature type="region of interest" description="Disordered" evidence="1">
    <location>
        <begin position="44"/>
        <end position="70"/>
    </location>
</feature>
<evidence type="ECO:0000313" key="3">
    <source>
        <dbReference type="EMBL" id="HIR59678.1"/>
    </source>
</evidence>
<proteinExistence type="predicted"/>
<feature type="compositionally biased region" description="Low complexity" evidence="1">
    <location>
        <begin position="56"/>
        <end position="70"/>
    </location>
</feature>
<keyword evidence="2" id="KW-0472">Membrane</keyword>
<dbReference type="EMBL" id="DVHC01000062">
    <property type="protein sequence ID" value="HIR59678.1"/>
    <property type="molecule type" value="Genomic_DNA"/>
</dbReference>